<dbReference type="EMBL" id="JACHIU010000001">
    <property type="protein sequence ID" value="MBB6472603.1"/>
    <property type="molecule type" value="Genomic_DNA"/>
</dbReference>
<comment type="caution">
    <text evidence="2">The sequence shown here is derived from an EMBL/GenBank/DDBJ whole genome shotgun (WGS) entry which is preliminary data.</text>
</comment>
<evidence type="ECO:0000313" key="2">
    <source>
        <dbReference type="EMBL" id="MBB6472603.1"/>
    </source>
</evidence>
<dbReference type="AlphaFoldDB" id="A0A7X0IEQ7"/>
<dbReference type="SUPFAM" id="SSF82171">
    <property type="entry name" value="DPP6 N-terminal domain-like"/>
    <property type="match status" value="1"/>
</dbReference>
<evidence type="ECO:0000256" key="1">
    <source>
        <dbReference type="SAM" id="MobiDB-lite"/>
    </source>
</evidence>
<proteinExistence type="predicted"/>
<keyword evidence="3" id="KW-1185">Reference proteome</keyword>
<dbReference type="RefSeq" id="WP_184979793.1">
    <property type="nucleotide sequence ID" value="NZ_BAAALO010000027.1"/>
</dbReference>
<dbReference type="InterPro" id="IPR011659">
    <property type="entry name" value="WD40"/>
</dbReference>
<accession>A0A7X0IEQ7</accession>
<dbReference type="Proteomes" id="UP000555564">
    <property type="component" value="Unassembled WGS sequence"/>
</dbReference>
<evidence type="ECO:0008006" key="4">
    <source>
        <dbReference type="Google" id="ProtNLM"/>
    </source>
</evidence>
<gene>
    <name evidence="2" type="ORF">BJ992_002034</name>
</gene>
<dbReference type="Gene3D" id="2.120.10.30">
    <property type="entry name" value="TolB, C-terminal domain"/>
    <property type="match status" value="1"/>
</dbReference>
<evidence type="ECO:0000313" key="3">
    <source>
        <dbReference type="Proteomes" id="UP000555564"/>
    </source>
</evidence>
<dbReference type="Pfam" id="PF07676">
    <property type="entry name" value="PD40"/>
    <property type="match status" value="1"/>
</dbReference>
<dbReference type="InterPro" id="IPR011042">
    <property type="entry name" value="6-blade_b-propeller_TolB-like"/>
</dbReference>
<organism evidence="2 3">
    <name type="scientific">Sphaerisporangium rubeum</name>
    <dbReference type="NCBI Taxonomy" id="321317"/>
    <lineage>
        <taxon>Bacteria</taxon>
        <taxon>Bacillati</taxon>
        <taxon>Actinomycetota</taxon>
        <taxon>Actinomycetes</taxon>
        <taxon>Streptosporangiales</taxon>
        <taxon>Streptosporangiaceae</taxon>
        <taxon>Sphaerisporangium</taxon>
    </lineage>
</organism>
<name>A0A7X0IEQ7_9ACTN</name>
<feature type="compositionally biased region" description="Low complexity" evidence="1">
    <location>
        <begin position="39"/>
        <end position="64"/>
    </location>
</feature>
<protein>
    <recommendedName>
        <fullName evidence="4">TolB-like translocation protein</fullName>
    </recommendedName>
</protein>
<sequence length="348" mass="36599">MEKLSVRTRVAVVVCAALLLAATATVYVLRARHGGSAPGGVAPSGSGAPRDGAGAGPGEPYAGGAPAWAGDGRLQVLSNGVLSTVTARDPSGPRTVTTWRCDRAYAARGTVACLRPVDALRRTRLVVLGRDLRERRSVPLTGFPNRLQVSGSGRMVAWTLFVDGHSYAADGFSTGAGILDTRTGAVVTSLERFAITLGGRRYQAPDVNVWGVTFARDDTTFYATMSTGGRRHLVEGDLTARTLRAVREGIECPSLSPDGTRLAFKSAVNGDPARGWRLSVLDLATGRVTASAESRSVDDQAVWLDGRTLAYGLQRPDGVNDVWTVPADGTGHPRVLVPQASSPALDRP</sequence>
<reference evidence="2 3" key="1">
    <citation type="submission" date="2020-08" db="EMBL/GenBank/DDBJ databases">
        <title>Sequencing the genomes of 1000 actinobacteria strains.</title>
        <authorList>
            <person name="Klenk H.-P."/>
        </authorList>
    </citation>
    <scope>NUCLEOTIDE SEQUENCE [LARGE SCALE GENOMIC DNA]</scope>
    <source>
        <strain evidence="2 3">DSM 44936</strain>
    </source>
</reference>
<feature type="region of interest" description="Disordered" evidence="1">
    <location>
        <begin position="36"/>
        <end position="64"/>
    </location>
</feature>
<feature type="region of interest" description="Disordered" evidence="1">
    <location>
        <begin position="329"/>
        <end position="348"/>
    </location>
</feature>